<evidence type="ECO:0000256" key="1">
    <source>
        <dbReference type="ARBA" id="ARBA00009437"/>
    </source>
</evidence>
<dbReference type="SUPFAM" id="SSF46785">
    <property type="entry name" value="Winged helix' DNA-binding domain"/>
    <property type="match status" value="1"/>
</dbReference>
<dbReference type="InterPro" id="IPR005119">
    <property type="entry name" value="LysR_subst-bd"/>
</dbReference>
<gene>
    <name evidence="6" type="ORF">QMK45_16945</name>
</gene>
<evidence type="ECO:0000313" key="6">
    <source>
        <dbReference type="EMBL" id="MDX9677598.1"/>
    </source>
</evidence>
<evidence type="ECO:0000256" key="4">
    <source>
        <dbReference type="ARBA" id="ARBA00023163"/>
    </source>
</evidence>
<keyword evidence="4" id="KW-0804">Transcription</keyword>
<dbReference type="CDD" id="cd08474">
    <property type="entry name" value="PBP2_CrgA_like_5"/>
    <property type="match status" value="1"/>
</dbReference>
<dbReference type="PROSITE" id="PS50931">
    <property type="entry name" value="HTH_LYSR"/>
    <property type="match status" value="1"/>
</dbReference>
<proteinExistence type="inferred from homology"/>
<dbReference type="InterPro" id="IPR000847">
    <property type="entry name" value="LysR_HTH_N"/>
</dbReference>
<dbReference type="Gene3D" id="3.40.190.290">
    <property type="match status" value="1"/>
</dbReference>
<comment type="similarity">
    <text evidence="1">Belongs to the LysR transcriptional regulatory family.</text>
</comment>
<accession>A0ABU5BLR5</accession>
<comment type="caution">
    <text evidence="6">The sequence shown here is derived from an EMBL/GenBank/DDBJ whole genome shotgun (WGS) entry which is preliminary data.</text>
</comment>
<dbReference type="Pfam" id="PF00126">
    <property type="entry name" value="HTH_1"/>
    <property type="match status" value="1"/>
</dbReference>
<protein>
    <submittedName>
        <fullName evidence="6">LysR family transcriptional regulator</fullName>
    </submittedName>
</protein>
<feature type="domain" description="HTH lysR-type" evidence="5">
    <location>
        <begin position="6"/>
        <end position="61"/>
    </location>
</feature>
<name>A0ABU5BLR5_9PSED</name>
<dbReference type="Gene3D" id="1.10.10.10">
    <property type="entry name" value="Winged helix-like DNA-binding domain superfamily/Winged helix DNA-binding domain"/>
    <property type="match status" value="1"/>
</dbReference>
<organism evidence="6 7">
    <name type="scientific">Pseudomonas zeae</name>
    <dbReference type="NCBI Taxonomy" id="2745510"/>
    <lineage>
        <taxon>Bacteria</taxon>
        <taxon>Pseudomonadati</taxon>
        <taxon>Pseudomonadota</taxon>
        <taxon>Gammaproteobacteria</taxon>
        <taxon>Pseudomonadales</taxon>
        <taxon>Pseudomonadaceae</taxon>
        <taxon>Pseudomonas</taxon>
    </lineage>
</organism>
<evidence type="ECO:0000313" key="7">
    <source>
        <dbReference type="Proteomes" id="UP001287024"/>
    </source>
</evidence>
<dbReference type="Pfam" id="PF03466">
    <property type="entry name" value="LysR_substrate"/>
    <property type="match status" value="1"/>
</dbReference>
<dbReference type="RefSeq" id="WP_320336759.1">
    <property type="nucleotide sequence ID" value="NZ_JASFAG010000002.1"/>
</dbReference>
<dbReference type="SUPFAM" id="SSF53850">
    <property type="entry name" value="Periplasmic binding protein-like II"/>
    <property type="match status" value="1"/>
</dbReference>
<evidence type="ECO:0000256" key="2">
    <source>
        <dbReference type="ARBA" id="ARBA00023015"/>
    </source>
</evidence>
<dbReference type="InterPro" id="IPR036390">
    <property type="entry name" value="WH_DNA-bd_sf"/>
</dbReference>
<sequence>MHRTAMTELEVVLAVARRSSFRGAAQELGMSTTAVSSAVAGLEARLKVRLFNRSTRSVALTDIGQRYVARIAPALAQIKSAGEEASAGPDEPSGTLRINAPHGAAYLLLDPLLKQYAQRYPEVRIDIVSESSMVDIIAGGFDAGIRLAESVPQDMIAVALSGDIRMLVVATPEYLERHGVPEHPRDLLTHRSIGMRMAHGGLYQWELERDGQKLQMDLPVCFASNELLAIKQAVVSGLGIGFISEWFIQEELASGALVPVLLPWCPSFGGLRLYYSGHRFVPARLRALIELAQELRPTVV</sequence>
<evidence type="ECO:0000259" key="5">
    <source>
        <dbReference type="PROSITE" id="PS50931"/>
    </source>
</evidence>
<dbReference type="Proteomes" id="UP001287024">
    <property type="component" value="Unassembled WGS sequence"/>
</dbReference>
<dbReference type="PANTHER" id="PTHR30537">
    <property type="entry name" value="HTH-TYPE TRANSCRIPTIONAL REGULATOR"/>
    <property type="match status" value="1"/>
</dbReference>
<dbReference type="InterPro" id="IPR036388">
    <property type="entry name" value="WH-like_DNA-bd_sf"/>
</dbReference>
<dbReference type="InterPro" id="IPR058163">
    <property type="entry name" value="LysR-type_TF_proteobact-type"/>
</dbReference>
<reference evidence="6 7" key="1">
    <citation type="submission" date="2023-05" db="EMBL/GenBank/DDBJ databases">
        <title>Siderophore-mediated competition between Bacillus subtilis and Pseudomonas marginalis.</title>
        <authorList>
            <person name="Lyng M."/>
            <person name="Joergensen J.P.B."/>
            <person name="Schostag M.D."/>
            <person name="Jarmusch S.A."/>
            <person name="Aguilar D.K.C."/>
            <person name="Andrade C.N.L."/>
            <person name="Kovacs A.T."/>
        </authorList>
    </citation>
    <scope>NUCLEOTIDE SEQUENCE [LARGE SCALE GENOMIC DNA]</scope>
    <source>
        <strain evidence="6 7">P8_72</strain>
    </source>
</reference>
<dbReference type="PANTHER" id="PTHR30537:SF1">
    <property type="entry name" value="HTH-TYPE TRANSCRIPTIONAL REGULATOR PGRR"/>
    <property type="match status" value="1"/>
</dbReference>
<dbReference type="EMBL" id="JASFAG010000002">
    <property type="protein sequence ID" value="MDX9677598.1"/>
    <property type="molecule type" value="Genomic_DNA"/>
</dbReference>
<keyword evidence="2" id="KW-0805">Transcription regulation</keyword>
<keyword evidence="7" id="KW-1185">Reference proteome</keyword>
<evidence type="ECO:0000256" key="3">
    <source>
        <dbReference type="ARBA" id="ARBA00023125"/>
    </source>
</evidence>
<keyword evidence="3" id="KW-0238">DNA-binding</keyword>